<evidence type="ECO:0000313" key="6">
    <source>
        <dbReference type="Proteomes" id="UP000444721"/>
    </source>
</evidence>
<dbReference type="PRINTS" id="PR00633">
    <property type="entry name" value="RCCNDNSATION"/>
</dbReference>
<dbReference type="OrthoDB" id="10253607at2759"/>
<evidence type="ECO:0000259" key="4">
    <source>
        <dbReference type="Pfam" id="PF25390"/>
    </source>
</evidence>
<dbReference type="SUPFAM" id="SSF50985">
    <property type="entry name" value="RCC1/BLIP-II"/>
    <property type="match status" value="2"/>
</dbReference>
<gene>
    <name evidence="5" type="ORF">FDP41_003341</name>
</gene>
<dbReference type="Gene3D" id="2.130.10.30">
    <property type="entry name" value="Regulator of chromosome condensation 1/beta-lactamase-inhibitor protein II"/>
    <property type="match status" value="2"/>
</dbReference>
<evidence type="ECO:0000256" key="2">
    <source>
        <dbReference type="ARBA" id="ARBA00022737"/>
    </source>
</evidence>
<dbReference type="PROSITE" id="PS00626">
    <property type="entry name" value="RCC1_2"/>
    <property type="match status" value="2"/>
</dbReference>
<sequence length="471" mass="52840">MSRLLRRFFSSYHTRLFGCGFNGHYQLFLNDNINRNVFTASDAILFSDREERIKMIDAGEKHAFVLTNKGRLFGIGCNDVGQVGVGNVTSFLVNIPEGSTSKQMMEKVTSSTHIDIDHILNPPGTTERDYITVVACGRDFSFIATKQGKLYSCGSNLYGNLGLDLRTKNKTYFTRVNFPKHAKIANISCGAYHTIILTEDHHIYGMGLNIFGQLGFNPKEMEKRIQQENYFQSKGEQLDFSYVSKPIRLDCFDHLAYEGDYIAEVATGACHTVFLTKSGKVYVCGLNIHGEIGLGKDVRCSYTPVNPIFLHPMPYMDDIPVVKWISAGLDHTILVTESGEAYACGKNEDGQLGLGDYKNRYEFNMIEKFEQKNIRVLQATCGMSHTYFTTTSLDGSSKQDFYATGCNTFGNLGLGHFYTVNEPKLLSGVAKAKEGIRWQVFCSSHSNTTYLVQIKEKSLLKRIRDSLFMGA</sequence>
<dbReference type="InterPro" id="IPR051553">
    <property type="entry name" value="Ran_GTPase-activating"/>
</dbReference>
<dbReference type="InterPro" id="IPR000408">
    <property type="entry name" value="Reg_chr_condens"/>
</dbReference>
<dbReference type="AlphaFoldDB" id="A0A6A5BWP9"/>
<dbReference type="VEuPathDB" id="AmoebaDB:NfTy_072060"/>
<dbReference type="EMBL" id="VFQX01000034">
    <property type="protein sequence ID" value="KAF0977349.1"/>
    <property type="molecule type" value="Genomic_DNA"/>
</dbReference>
<dbReference type="PANTHER" id="PTHR45982">
    <property type="entry name" value="REGULATOR OF CHROMOSOME CONDENSATION"/>
    <property type="match status" value="1"/>
</dbReference>
<evidence type="ECO:0000313" key="5">
    <source>
        <dbReference type="EMBL" id="KAF0977349.1"/>
    </source>
</evidence>
<dbReference type="GO" id="GO:0005085">
    <property type="term" value="F:guanyl-nucleotide exchange factor activity"/>
    <property type="evidence" value="ECO:0007669"/>
    <property type="project" value="TreeGrafter"/>
</dbReference>
<feature type="repeat" description="RCC1" evidence="3">
    <location>
        <begin position="201"/>
        <end position="278"/>
    </location>
</feature>
<keyword evidence="1" id="KW-0344">Guanine-nucleotide releasing factor</keyword>
<dbReference type="VEuPathDB" id="AmoebaDB:FDP41_003341"/>
<organism evidence="5 6">
    <name type="scientific">Naegleria fowleri</name>
    <name type="common">Brain eating amoeba</name>
    <dbReference type="NCBI Taxonomy" id="5763"/>
    <lineage>
        <taxon>Eukaryota</taxon>
        <taxon>Discoba</taxon>
        <taxon>Heterolobosea</taxon>
        <taxon>Tetramitia</taxon>
        <taxon>Eutetramitia</taxon>
        <taxon>Vahlkampfiidae</taxon>
        <taxon>Naegleria</taxon>
    </lineage>
</organism>
<dbReference type="Proteomes" id="UP000444721">
    <property type="component" value="Unassembled WGS sequence"/>
</dbReference>
<feature type="domain" description="RCC1-like" evidence="4">
    <location>
        <begin position="16"/>
        <end position="436"/>
    </location>
</feature>
<feature type="repeat" description="RCC1" evidence="3">
    <location>
        <begin position="279"/>
        <end position="338"/>
    </location>
</feature>
<dbReference type="PANTHER" id="PTHR45982:SF1">
    <property type="entry name" value="REGULATOR OF CHROMOSOME CONDENSATION"/>
    <property type="match status" value="1"/>
</dbReference>
<keyword evidence="2" id="KW-0677">Repeat</keyword>
<dbReference type="OMA" id="NRYEFNM"/>
<reference evidence="5 6" key="1">
    <citation type="journal article" date="2019" name="Sci. Rep.">
        <title>Nanopore sequencing improves the draft genome of the human pathogenic amoeba Naegleria fowleri.</title>
        <authorList>
            <person name="Liechti N."/>
            <person name="Schurch N."/>
            <person name="Bruggmann R."/>
            <person name="Wittwer M."/>
        </authorList>
    </citation>
    <scope>NUCLEOTIDE SEQUENCE [LARGE SCALE GENOMIC DNA]</scope>
    <source>
        <strain evidence="5 6">ATCC 30894</strain>
    </source>
</reference>
<protein>
    <recommendedName>
        <fullName evidence="4">RCC1-like domain-containing protein</fullName>
    </recommendedName>
</protein>
<dbReference type="RefSeq" id="XP_044562062.1">
    <property type="nucleotide sequence ID" value="XM_044706635.1"/>
</dbReference>
<name>A0A6A5BWP9_NAEFO</name>
<feature type="repeat" description="RCC1" evidence="3">
    <location>
        <begin position="148"/>
        <end position="200"/>
    </location>
</feature>
<dbReference type="GO" id="GO:0005737">
    <property type="term" value="C:cytoplasm"/>
    <property type="evidence" value="ECO:0007669"/>
    <property type="project" value="TreeGrafter"/>
</dbReference>
<accession>A0A6A5BWP9</accession>
<comment type="caution">
    <text evidence="5">The sequence shown here is derived from an EMBL/GenBank/DDBJ whole genome shotgun (WGS) entry which is preliminary data.</text>
</comment>
<dbReference type="Pfam" id="PF25390">
    <property type="entry name" value="WD40_RLD"/>
    <property type="match status" value="1"/>
</dbReference>
<feature type="repeat" description="RCC1" evidence="3">
    <location>
        <begin position="339"/>
        <end position="392"/>
    </location>
</feature>
<dbReference type="PROSITE" id="PS50012">
    <property type="entry name" value="RCC1_3"/>
    <property type="match status" value="4"/>
</dbReference>
<evidence type="ECO:0000256" key="1">
    <source>
        <dbReference type="ARBA" id="ARBA00022658"/>
    </source>
</evidence>
<dbReference type="InterPro" id="IPR058923">
    <property type="entry name" value="RCC1-like_dom"/>
</dbReference>
<evidence type="ECO:0000256" key="3">
    <source>
        <dbReference type="PROSITE-ProRule" id="PRU00235"/>
    </source>
</evidence>
<proteinExistence type="predicted"/>
<dbReference type="InterPro" id="IPR009091">
    <property type="entry name" value="RCC1/BLIP-II"/>
</dbReference>
<dbReference type="GeneID" id="68110559"/>
<dbReference type="VEuPathDB" id="AmoebaDB:NF0062520"/>
<keyword evidence="6" id="KW-1185">Reference proteome</keyword>